<sequence>MQSSRSSVSLLAVAGLYGALGVATAAAAAHISGDGRLGTASTFLLLNAAALVALAGAARAFGAGVSILLPAWGIALGTLLFCGDLIIRVAYGGSPLPVAAPTGGTILILSWLALSVGAMVGGLGRSG</sequence>
<reference evidence="3 4" key="1">
    <citation type="submission" date="2017-08" db="EMBL/GenBank/DDBJ databases">
        <title>Infants hospitalized years apart are colonized by the same room-sourced microbial strains.</title>
        <authorList>
            <person name="Brooks B."/>
            <person name="Olm M.R."/>
            <person name="Firek B.A."/>
            <person name="Baker R."/>
            <person name="Thomas B.C."/>
            <person name="Morowitz M.J."/>
            <person name="Banfield J.F."/>
        </authorList>
    </citation>
    <scope>NUCLEOTIDE SEQUENCE [LARGE SCALE GENOMIC DNA]</scope>
    <source>
        <strain evidence="3">S2_005_003_R2_43</strain>
    </source>
</reference>
<keyword evidence="1" id="KW-1133">Transmembrane helix</keyword>
<comment type="caution">
    <text evidence="3">The sequence shown here is derived from an EMBL/GenBank/DDBJ whole genome shotgun (WGS) entry which is preliminary data.</text>
</comment>
<dbReference type="AlphaFoldDB" id="A0A2W5KM41"/>
<keyword evidence="1" id="KW-0812">Transmembrane</keyword>
<feature type="signal peptide" evidence="2">
    <location>
        <begin position="1"/>
        <end position="25"/>
    </location>
</feature>
<protein>
    <submittedName>
        <fullName evidence="3">DUF423 domain-containing protein</fullName>
    </submittedName>
</protein>
<dbReference type="Proteomes" id="UP000249577">
    <property type="component" value="Unassembled WGS sequence"/>
</dbReference>
<dbReference type="InterPro" id="IPR006696">
    <property type="entry name" value="DUF423"/>
</dbReference>
<feature type="transmembrane region" description="Helical" evidence="1">
    <location>
        <begin position="38"/>
        <end position="57"/>
    </location>
</feature>
<keyword evidence="2" id="KW-0732">Signal</keyword>
<evidence type="ECO:0000313" key="4">
    <source>
        <dbReference type="Proteomes" id="UP000249577"/>
    </source>
</evidence>
<evidence type="ECO:0000256" key="1">
    <source>
        <dbReference type="SAM" id="Phobius"/>
    </source>
</evidence>
<feature type="transmembrane region" description="Helical" evidence="1">
    <location>
        <begin position="69"/>
        <end position="91"/>
    </location>
</feature>
<dbReference type="EMBL" id="QFPN01000003">
    <property type="protein sequence ID" value="PZQ16924.1"/>
    <property type="molecule type" value="Genomic_DNA"/>
</dbReference>
<proteinExistence type="predicted"/>
<organism evidence="3 4">
    <name type="scientific">Ancylobacter novellus</name>
    <name type="common">Thiobacillus novellus</name>
    <dbReference type="NCBI Taxonomy" id="921"/>
    <lineage>
        <taxon>Bacteria</taxon>
        <taxon>Pseudomonadati</taxon>
        <taxon>Pseudomonadota</taxon>
        <taxon>Alphaproteobacteria</taxon>
        <taxon>Hyphomicrobiales</taxon>
        <taxon>Xanthobacteraceae</taxon>
        <taxon>Ancylobacter</taxon>
    </lineage>
</organism>
<gene>
    <name evidence="3" type="ORF">DI565_05905</name>
</gene>
<accession>A0A2W5KM41</accession>
<evidence type="ECO:0000313" key="3">
    <source>
        <dbReference type="EMBL" id="PZQ16924.1"/>
    </source>
</evidence>
<feature type="transmembrane region" description="Helical" evidence="1">
    <location>
        <begin position="103"/>
        <end position="124"/>
    </location>
</feature>
<dbReference type="Pfam" id="PF04241">
    <property type="entry name" value="DUF423"/>
    <property type="match status" value="1"/>
</dbReference>
<name>A0A2W5KM41_ANCNO</name>
<keyword evidence="1" id="KW-0472">Membrane</keyword>
<evidence type="ECO:0000256" key="2">
    <source>
        <dbReference type="SAM" id="SignalP"/>
    </source>
</evidence>
<feature type="chain" id="PRO_5015899527" evidence="2">
    <location>
        <begin position="26"/>
        <end position="127"/>
    </location>
</feature>